<evidence type="ECO:0000313" key="2">
    <source>
        <dbReference type="Proteomes" id="UP000828390"/>
    </source>
</evidence>
<comment type="caution">
    <text evidence="1">The sequence shown here is derived from an EMBL/GenBank/DDBJ whole genome shotgun (WGS) entry which is preliminary data.</text>
</comment>
<reference evidence="1" key="1">
    <citation type="journal article" date="2019" name="bioRxiv">
        <title>The Genome of the Zebra Mussel, Dreissena polymorpha: A Resource for Invasive Species Research.</title>
        <authorList>
            <person name="McCartney M.A."/>
            <person name="Auch B."/>
            <person name="Kono T."/>
            <person name="Mallez S."/>
            <person name="Zhang Y."/>
            <person name="Obille A."/>
            <person name="Becker A."/>
            <person name="Abrahante J.E."/>
            <person name="Garbe J."/>
            <person name="Badalamenti J.P."/>
            <person name="Herman A."/>
            <person name="Mangelson H."/>
            <person name="Liachko I."/>
            <person name="Sullivan S."/>
            <person name="Sone E.D."/>
            <person name="Koren S."/>
            <person name="Silverstein K.A.T."/>
            <person name="Beckman K.B."/>
            <person name="Gohl D.M."/>
        </authorList>
    </citation>
    <scope>NUCLEOTIDE SEQUENCE</scope>
    <source>
        <strain evidence="1">Duluth1</strain>
        <tissue evidence="1">Whole animal</tissue>
    </source>
</reference>
<proteinExistence type="predicted"/>
<gene>
    <name evidence="1" type="ORF">DPMN_060220</name>
</gene>
<dbReference type="Proteomes" id="UP000828390">
    <property type="component" value="Unassembled WGS sequence"/>
</dbReference>
<evidence type="ECO:0000313" key="1">
    <source>
        <dbReference type="EMBL" id="KAH3717432.1"/>
    </source>
</evidence>
<reference evidence="1" key="2">
    <citation type="submission" date="2020-11" db="EMBL/GenBank/DDBJ databases">
        <authorList>
            <person name="McCartney M.A."/>
            <person name="Auch B."/>
            <person name="Kono T."/>
            <person name="Mallez S."/>
            <person name="Becker A."/>
            <person name="Gohl D.M."/>
            <person name="Silverstein K.A.T."/>
            <person name="Koren S."/>
            <person name="Bechman K.B."/>
            <person name="Herman A."/>
            <person name="Abrahante J.E."/>
            <person name="Garbe J."/>
        </authorList>
    </citation>
    <scope>NUCLEOTIDE SEQUENCE</scope>
    <source>
        <strain evidence="1">Duluth1</strain>
        <tissue evidence="1">Whole animal</tissue>
    </source>
</reference>
<accession>A0A9D4C4U2</accession>
<keyword evidence="2" id="KW-1185">Reference proteome</keyword>
<organism evidence="1 2">
    <name type="scientific">Dreissena polymorpha</name>
    <name type="common">Zebra mussel</name>
    <name type="synonym">Mytilus polymorpha</name>
    <dbReference type="NCBI Taxonomy" id="45954"/>
    <lineage>
        <taxon>Eukaryota</taxon>
        <taxon>Metazoa</taxon>
        <taxon>Spiralia</taxon>
        <taxon>Lophotrochozoa</taxon>
        <taxon>Mollusca</taxon>
        <taxon>Bivalvia</taxon>
        <taxon>Autobranchia</taxon>
        <taxon>Heteroconchia</taxon>
        <taxon>Euheterodonta</taxon>
        <taxon>Imparidentia</taxon>
        <taxon>Neoheterodontei</taxon>
        <taxon>Myida</taxon>
        <taxon>Dreissenoidea</taxon>
        <taxon>Dreissenidae</taxon>
        <taxon>Dreissena</taxon>
    </lineage>
</organism>
<protein>
    <submittedName>
        <fullName evidence="1">Uncharacterized protein</fullName>
    </submittedName>
</protein>
<sequence length="156" mass="17541">MIQFIETSRETQTSDSWSAANISVRLDHSTVKTRTALKWILSIYAVARKYVFVAGKPTTSRVAVGKRRVNTGDTPFQSTLHLGLIGGSNQRSLDCESGFSRHRHARYSMSCIRMALLETIKQLRQTPAFTVLFCLVAIIVKIMSSGRELNPRPPDW</sequence>
<name>A0A9D4C4U2_DREPO</name>
<dbReference type="AlphaFoldDB" id="A0A9D4C4U2"/>
<dbReference type="EMBL" id="JAIWYP010000013">
    <property type="protein sequence ID" value="KAH3717432.1"/>
    <property type="molecule type" value="Genomic_DNA"/>
</dbReference>